<evidence type="ECO:0000259" key="7">
    <source>
        <dbReference type="Pfam" id="PF04991"/>
    </source>
</evidence>
<dbReference type="InterPro" id="IPR009644">
    <property type="entry name" value="FKTN/MNN4/W02B3.4-1"/>
</dbReference>
<keyword evidence="4" id="KW-0472">Membrane</keyword>
<dbReference type="AlphaFoldDB" id="A0A0A1TAA9"/>
<dbReference type="PANTHER" id="PTHR15407">
    <property type="entry name" value="FUKUTIN-RELATED"/>
    <property type="match status" value="1"/>
</dbReference>
<evidence type="ECO:0000256" key="6">
    <source>
        <dbReference type="SAM" id="SignalP"/>
    </source>
</evidence>
<dbReference type="STRING" id="1531966.A0A0A1TAA9"/>
<dbReference type="InterPro" id="IPR007074">
    <property type="entry name" value="LicD/FKTN/FKRP_NTP_transf"/>
</dbReference>
<organism evidence="8 9">
    <name type="scientific">[Torrubiella] hemipterigena</name>
    <dbReference type="NCBI Taxonomy" id="1531966"/>
    <lineage>
        <taxon>Eukaryota</taxon>
        <taxon>Fungi</taxon>
        <taxon>Dikarya</taxon>
        <taxon>Ascomycota</taxon>
        <taxon>Pezizomycotina</taxon>
        <taxon>Sordariomycetes</taxon>
        <taxon>Hypocreomycetidae</taxon>
        <taxon>Hypocreales</taxon>
        <taxon>Clavicipitaceae</taxon>
        <taxon>Clavicipitaceae incertae sedis</taxon>
        <taxon>'Torrubiella' clade</taxon>
    </lineage>
</organism>
<evidence type="ECO:0000256" key="3">
    <source>
        <dbReference type="ARBA" id="ARBA00022989"/>
    </source>
</evidence>
<dbReference type="EMBL" id="CDHN01000006">
    <property type="protein sequence ID" value="CEJ94036.1"/>
    <property type="molecule type" value="Genomic_DNA"/>
</dbReference>
<evidence type="ECO:0000256" key="1">
    <source>
        <dbReference type="ARBA" id="ARBA00004167"/>
    </source>
</evidence>
<accession>A0A0A1TAA9</accession>
<feature type="domain" description="LicD/FKTN/FKRP nucleotidyltransferase" evidence="7">
    <location>
        <begin position="192"/>
        <end position="229"/>
    </location>
</feature>
<feature type="signal peptide" evidence="6">
    <location>
        <begin position="1"/>
        <end position="18"/>
    </location>
</feature>
<dbReference type="Pfam" id="PF04991">
    <property type="entry name" value="LicD"/>
    <property type="match status" value="2"/>
</dbReference>
<feature type="compositionally biased region" description="Basic and acidic residues" evidence="5">
    <location>
        <begin position="254"/>
        <end position="265"/>
    </location>
</feature>
<dbReference type="GO" id="GO:0009100">
    <property type="term" value="P:glycoprotein metabolic process"/>
    <property type="evidence" value="ECO:0007669"/>
    <property type="project" value="UniProtKB-ARBA"/>
</dbReference>
<dbReference type="Proteomes" id="UP000039046">
    <property type="component" value="Unassembled WGS sequence"/>
</dbReference>
<evidence type="ECO:0000256" key="4">
    <source>
        <dbReference type="ARBA" id="ARBA00023136"/>
    </source>
</evidence>
<dbReference type="HOGENOM" id="CLU_052528_0_1_1"/>
<comment type="subcellular location">
    <subcellularLocation>
        <location evidence="1">Membrane</location>
        <topology evidence="1">Single-pass membrane protein</topology>
    </subcellularLocation>
</comment>
<evidence type="ECO:0000313" key="9">
    <source>
        <dbReference type="Proteomes" id="UP000039046"/>
    </source>
</evidence>
<dbReference type="PANTHER" id="PTHR15407:SF28">
    <property type="entry name" value="RIBITOL-5-PHOSPHATE TRANSFERASE FKTN"/>
    <property type="match status" value="1"/>
</dbReference>
<protein>
    <recommendedName>
        <fullName evidence="7">LicD/FKTN/FKRP nucleotidyltransferase domain-containing protein</fullName>
    </recommendedName>
</protein>
<feature type="chain" id="PRO_5001989787" description="LicD/FKTN/FKRP nucleotidyltransferase domain-containing protein" evidence="6">
    <location>
        <begin position="19"/>
        <end position="282"/>
    </location>
</feature>
<proteinExistence type="predicted"/>
<feature type="region of interest" description="Disordered" evidence="5">
    <location>
        <begin position="254"/>
        <end position="282"/>
    </location>
</feature>
<feature type="domain" description="LicD/FKTN/FKRP nucleotidyltransferase" evidence="7">
    <location>
        <begin position="74"/>
        <end position="179"/>
    </location>
</feature>
<gene>
    <name evidence="8" type="ORF">VHEMI09592</name>
</gene>
<evidence type="ECO:0000256" key="5">
    <source>
        <dbReference type="SAM" id="MobiDB-lite"/>
    </source>
</evidence>
<evidence type="ECO:0000256" key="2">
    <source>
        <dbReference type="ARBA" id="ARBA00022692"/>
    </source>
</evidence>
<keyword evidence="9" id="KW-1185">Reference proteome</keyword>
<keyword evidence="2" id="KW-0812">Transmembrane</keyword>
<sequence length="282" mass="33092">MRLQWTALAALLPTLAFGVPHERRGEPSRKHFEEAGGSLELLHYDVRFFKNEIGYQEHRYVLRDAIRSYLEVLNSHNVETWLAHGTLLGWWWNGQIMPWDYDLDVQLSHTAMQWLADNLNNTKHDYNGTAMNGDPVNRTYLLDINPHHSDMTVGDGQNIIDARWIDTSNGMFIDLTVVRERDTNRPGVWSCKNYHYYNTEDLWPMRLTDFEGVTVKIPYNFEKILIDEYSTGALTNEDYHEHKWDKDIKEWVKSSPDDQDAKDQRQAALQRKKTQLKAQGRL</sequence>
<dbReference type="GO" id="GO:0016020">
    <property type="term" value="C:membrane"/>
    <property type="evidence" value="ECO:0007669"/>
    <property type="project" value="UniProtKB-SubCell"/>
</dbReference>
<evidence type="ECO:0000313" key="8">
    <source>
        <dbReference type="EMBL" id="CEJ94036.1"/>
    </source>
</evidence>
<name>A0A0A1TAA9_9HYPO</name>
<keyword evidence="3" id="KW-1133">Transmembrane helix</keyword>
<dbReference type="OrthoDB" id="444255at2759"/>
<keyword evidence="6" id="KW-0732">Signal</keyword>
<reference evidence="8 9" key="1">
    <citation type="journal article" date="2015" name="Genome Announc.">
        <title>Draft Genome Sequence and Gene Annotation of the Entomopathogenic Fungus Verticillium hemipterigenum.</title>
        <authorList>
            <person name="Horn F."/>
            <person name="Habel A."/>
            <person name="Scharf D.H."/>
            <person name="Dworschak J."/>
            <person name="Brakhage A.A."/>
            <person name="Guthke R."/>
            <person name="Hertweck C."/>
            <person name="Linde J."/>
        </authorList>
    </citation>
    <scope>NUCLEOTIDE SEQUENCE [LARGE SCALE GENOMIC DNA]</scope>
</reference>